<dbReference type="InterPro" id="IPR027434">
    <property type="entry name" value="Homing_endonucl"/>
</dbReference>
<evidence type="ECO:0000313" key="3">
    <source>
        <dbReference type="Proteomes" id="UP000034589"/>
    </source>
</evidence>
<dbReference type="Gene3D" id="3.10.28.10">
    <property type="entry name" value="Homing endonucleases"/>
    <property type="match status" value="1"/>
</dbReference>
<dbReference type="GO" id="GO:0004519">
    <property type="term" value="F:endonuclease activity"/>
    <property type="evidence" value="ECO:0007669"/>
    <property type="project" value="InterPro"/>
</dbReference>
<organism evidence="2 3">
    <name type="scientific">Candidatus Kaiserbacteria bacterium GW2011_GWC2_49_12</name>
    <dbReference type="NCBI Taxonomy" id="1618675"/>
    <lineage>
        <taxon>Bacteria</taxon>
        <taxon>Candidatus Kaiseribacteriota</taxon>
    </lineage>
</organism>
<feature type="domain" description="Homing endonuclease LAGLIDADG" evidence="1">
    <location>
        <begin position="12"/>
        <end position="95"/>
    </location>
</feature>
<evidence type="ECO:0000313" key="2">
    <source>
        <dbReference type="EMBL" id="KKW06711.1"/>
    </source>
</evidence>
<dbReference type="SUPFAM" id="SSF55608">
    <property type="entry name" value="Homing endonucleases"/>
    <property type="match status" value="1"/>
</dbReference>
<evidence type="ECO:0000259" key="1">
    <source>
        <dbReference type="Pfam" id="PF00961"/>
    </source>
</evidence>
<dbReference type="InterPro" id="IPR004860">
    <property type="entry name" value="LAGLIDADG_dom"/>
</dbReference>
<dbReference type="Proteomes" id="UP000034589">
    <property type="component" value="Unassembled WGS sequence"/>
</dbReference>
<sequence length="159" mass="18496">MGSRLETDSAYIAGFLDGDGSLMLQVKLRSDTKRGARFMATICLYQDTRHEKPLHWIRKRLGIGYISRRNDGITELRINGFEQVRVILTKLRPFIRFKAKQARALTDACTLLEKKPLDILSRSELQRLVNLTFVIRTENYKSRSKLTREELNRRLSLTP</sequence>
<protein>
    <recommendedName>
        <fullName evidence="1">Homing endonuclease LAGLIDADG domain-containing protein</fullName>
    </recommendedName>
</protein>
<gene>
    <name evidence="2" type="ORF">UY39_C0027G0001</name>
</gene>
<accession>A0A0G1VJV6</accession>
<dbReference type="EMBL" id="LCPV01000027">
    <property type="protein sequence ID" value="KKW06711.1"/>
    <property type="molecule type" value="Genomic_DNA"/>
</dbReference>
<reference evidence="2 3" key="1">
    <citation type="journal article" date="2015" name="Nature">
        <title>rRNA introns, odd ribosomes, and small enigmatic genomes across a large radiation of phyla.</title>
        <authorList>
            <person name="Brown C.T."/>
            <person name="Hug L.A."/>
            <person name="Thomas B.C."/>
            <person name="Sharon I."/>
            <person name="Castelle C.J."/>
            <person name="Singh A."/>
            <person name="Wilkins M.J."/>
            <person name="Williams K.H."/>
            <person name="Banfield J.F."/>
        </authorList>
    </citation>
    <scope>NUCLEOTIDE SEQUENCE [LARGE SCALE GENOMIC DNA]</scope>
</reference>
<dbReference type="AlphaFoldDB" id="A0A0G1VJV6"/>
<dbReference type="Pfam" id="PF00961">
    <property type="entry name" value="LAGLIDADG_1"/>
    <property type="match status" value="1"/>
</dbReference>
<proteinExistence type="predicted"/>
<name>A0A0G1VJV6_9BACT</name>
<comment type="caution">
    <text evidence="2">The sequence shown here is derived from an EMBL/GenBank/DDBJ whole genome shotgun (WGS) entry which is preliminary data.</text>
</comment>